<dbReference type="EMBL" id="MK919478">
    <property type="protein sequence ID" value="QDH48476.1"/>
    <property type="molecule type" value="Genomic_DNA"/>
</dbReference>
<organism evidence="1 2">
    <name type="scientific">Gordonia phage Ziko</name>
    <dbReference type="NCBI Taxonomy" id="2591193"/>
    <lineage>
        <taxon>Viruses</taxon>
        <taxon>Duplodnaviria</taxon>
        <taxon>Heunggongvirae</taxon>
        <taxon>Uroviricota</taxon>
        <taxon>Caudoviricetes</taxon>
        <taxon>Ronaldovirus</taxon>
        <taxon>Ronaldovirus ronaldo</taxon>
    </lineage>
</organism>
<evidence type="ECO:0000313" key="2">
    <source>
        <dbReference type="Proteomes" id="UP000319202"/>
    </source>
</evidence>
<dbReference type="Proteomes" id="UP000319202">
    <property type="component" value="Segment"/>
</dbReference>
<name>A0A514A5D0_9CAUD</name>
<evidence type="ECO:0000313" key="1">
    <source>
        <dbReference type="EMBL" id="QDH48476.1"/>
    </source>
</evidence>
<proteinExistence type="predicted"/>
<gene>
    <name evidence="1" type="primary">140</name>
    <name evidence="1" type="ORF">SEA_ZIKO_140</name>
</gene>
<sequence>MNHNCFDCGEPIIYGDWLVIHANEPEDHHQAKCPCGATLPNECTCYYDEKCPNCNHHPDSFTHQVDCVNCNHSGGVGIGAGHECKCTRVKGHQLDSIRPHSCGCGAMWGDER</sequence>
<accession>A0A514A5D0</accession>
<protein>
    <submittedName>
        <fullName evidence="1">Uncharacterized protein</fullName>
    </submittedName>
</protein>
<reference evidence="1 2" key="1">
    <citation type="submission" date="2019-05" db="EMBL/GenBank/DDBJ databases">
        <authorList>
            <person name="Hammer B.W."/>
            <person name="Bultman M.N."/>
            <person name="Callewaert L."/>
            <person name="Holmes X.D."/>
            <person name="Kurz K.E."/>
            <person name="Mukundan A."/>
            <person name="Rutledge M.R."/>
            <person name="Saini P."/>
            <person name="Searly J."/>
            <person name="Butela K.A."/>
            <person name="Garlena R.A."/>
            <person name="Russell D.A."/>
            <person name="Pope W.H."/>
            <person name="Jacobs-Sera D."/>
            <person name="Hatfull G.F."/>
        </authorList>
    </citation>
    <scope>NUCLEOTIDE SEQUENCE [LARGE SCALE GENOMIC DNA]</scope>
</reference>